<evidence type="ECO:0000313" key="2">
    <source>
        <dbReference type="EMBL" id="QDV08867.1"/>
    </source>
</evidence>
<dbReference type="InterPro" id="IPR005151">
    <property type="entry name" value="Tail-specific_protease"/>
</dbReference>
<dbReference type="PANTHER" id="PTHR32060:SF22">
    <property type="entry name" value="CARBOXYL-TERMINAL-PROCESSING PEPTIDASE 3, CHLOROPLASTIC"/>
    <property type="match status" value="1"/>
</dbReference>
<proteinExistence type="predicted"/>
<reference evidence="2 3" key="1">
    <citation type="submission" date="2019-02" db="EMBL/GenBank/DDBJ databases">
        <title>Deep-cultivation of Planctomycetes and their phenomic and genomic characterization uncovers novel biology.</title>
        <authorList>
            <person name="Wiegand S."/>
            <person name="Jogler M."/>
            <person name="Boedeker C."/>
            <person name="Pinto D."/>
            <person name="Vollmers J."/>
            <person name="Rivas-Marin E."/>
            <person name="Kohn T."/>
            <person name="Peeters S.H."/>
            <person name="Heuer A."/>
            <person name="Rast P."/>
            <person name="Oberbeckmann S."/>
            <person name="Bunk B."/>
            <person name="Jeske O."/>
            <person name="Meyerdierks A."/>
            <person name="Storesund J.E."/>
            <person name="Kallscheuer N."/>
            <person name="Luecker S."/>
            <person name="Lage O.M."/>
            <person name="Pohl T."/>
            <person name="Merkel B.J."/>
            <person name="Hornburger P."/>
            <person name="Mueller R.-W."/>
            <person name="Bruemmer F."/>
            <person name="Labrenz M."/>
            <person name="Spormann A.M."/>
            <person name="Op den Camp H."/>
            <person name="Overmann J."/>
            <person name="Amann R."/>
            <person name="Jetten M.S.M."/>
            <person name="Mascher T."/>
            <person name="Medema M.H."/>
            <person name="Devos D.P."/>
            <person name="Kaster A.-K."/>
            <person name="Ovreas L."/>
            <person name="Rohde M."/>
            <person name="Galperin M.Y."/>
            <person name="Jogler C."/>
        </authorList>
    </citation>
    <scope>NUCLEOTIDE SEQUENCE [LARGE SCALE GENOMIC DNA]</scope>
    <source>
        <strain evidence="2 3">Poly30</strain>
    </source>
</reference>
<dbReference type="OrthoDB" id="6397760at2"/>
<dbReference type="EMBL" id="CP036434">
    <property type="protein sequence ID" value="QDV08867.1"/>
    <property type="molecule type" value="Genomic_DNA"/>
</dbReference>
<dbReference type="Gene3D" id="3.90.226.10">
    <property type="entry name" value="2-enoyl-CoA Hydratase, Chain A, domain 1"/>
    <property type="match status" value="1"/>
</dbReference>
<dbReference type="GO" id="GO:0006508">
    <property type="term" value="P:proteolysis"/>
    <property type="evidence" value="ECO:0007669"/>
    <property type="project" value="UniProtKB-KW"/>
</dbReference>
<dbReference type="InterPro" id="IPR029045">
    <property type="entry name" value="ClpP/crotonase-like_dom_sf"/>
</dbReference>
<dbReference type="Pfam" id="PF03572">
    <property type="entry name" value="Peptidase_S41"/>
    <property type="match status" value="1"/>
</dbReference>
<accession>A0A518EXR6</accession>
<organism evidence="2 3">
    <name type="scientific">Saltatorellus ferox</name>
    <dbReference type="NCBI Taxonomy" id="2528018"/>
    <lineage>
        <taxon>Bacteria</taxon>
        <taxon>Pseudomonadati</taxon>
        <taxon>Planctomycetota</taxon>
        <taxon>Planctomycetia</taxon>
        <taxon>Planctomycetia incertae sedis</taxon>
        <taxon>Saltatorellus</taxon>
    </lineage>
</organism>
<dbReference type="EC" id="3.4.21.102" evidence="2"/>
<feature type="domain" description="Tail specific protease" evidence="1">
    <location>
        <begin position="342"/>
        <end position="569"/>
    </location>
</feature>
<name>A0A518EXR6_9BACT</name>
<gene>
    <name evidence="2" type="primary">prc</name>
    <name evidence="2" type="ORF">Poly30_44220</name>
</gene>
<sequence length="593" mass="65173">MNDQRARNQKPRATQFPTQGKPCWRFYRGSSRVRLALLFFASAAATPAPLLGTPQPQEAVRSTPEKIVQDASAAYLAGSYLDSAKLYASCLEQVTGSARRSNAYNAACSFALAGSLNEAFEMLSIAIQAGFIDVAHLEVDSDLTALRDDSRWASMIKDAESRAGEDKRRWGGAAFKTPWTPELTESERLAGLSLIWAEARYGFPNFDQVPDLDWDAAYVAMIPRVLQADTTVRYYRLLKEFIGLLRDGHCSVTPPRVAEVYEASGCIPPLLTDLVQGKVVVEKALGQEFLDAGIRRGDEVLSLDGVSISQYAANAIKPLQASSTAHYLDRITYHWRLLEGPVGPVTLEFRRRDGQVVQVESRRIAGDEWSTVPVKRDPSPPSYAFEMRGDDIAYVQLGTFGDASVTARFSRDFAEISKAQALIIDLRDNGGGSSGVGWDILAHLTDRPFEVTSWRTLRYSAVQRAWGHATEYEEHSGHMWPADDSAHFKGPVAVLIGNHTFSAAEDFVAAFKVLDRGLLVGEPTGGSTGQPLAFDLPGGGWARITVKRDLYPNGTDFVGVGIHPDVLVEPTIDEYAERLDVTWRRAAELLLAD</sequence>
<dbReference type="CDD" id="cd07563">
    <property type="entry name" value="Peptidase_S41_IRBP"/>
    <property type="match status" value="1"/>
</dbReference>
<dbReference type="GO" id="GO:0004252">
    <property type="term" value="F:serine-type endopeptidase activity"/>
    <property type="evidence" value="ECO:0007669"/>
    <property type="project" value="UniProtKB-EC"/>
</dbReference>
<keyword evidence="2" id="KW-0645">Protease</keyword>
<evidence type="ECO:0000259" key="1">
    <source>
        <dbReference type="SMART" id="SM00245"/>
    </source>
</evidence>
<dbReference type="SMART" id="SM00245">
    <property type="entry name" value="TSPc"/>
    <property type="match status" value="1"/>
</dbReference>
<dbReference type="Gene3D" id="3.30.750.44">
    <property type="match status" value="1"/>
</dbReference>
<dbReference type="NCBIfam" id="NF047558">
    <property type="entry name" value="TPR_END_plus"/>
    <property type="match status" value="1"/>
</dbReference>
<dbReference type="SUPFAM" id="SSF52096">
    <property type="entry name" value="ClpP/crotonase"/>
    <property type="match status" value="1"/>
</dbReference>
<protein>
    <submittedName>
        <fullName evidence="2">Tail-specific protease</fullName>
        <ecNumber evidence="2">3.4.21.102</ecNumber>
    </submittedName>
</protein>
<keyword evidence="3" id="KW-1185">Reference proteome</keyword>
<dbReference type="PANTHER" id="PTHR32060">
    <property type="entry name" value="TAIL-SPECIFIC PROTEASE"/>
    <property type="match status" value="1"/>
</dbReference>
<evidence type="ECO:0000313" key="3">
    <source>
        <dbReference type="Proteomes" id="UP000320390"/>
    </source>
</evidence>
<keyword evidence="2" id="KW-0378">Hydrolase</keyword>
<dbReference type="AlphaFoldDB" id="A0A518EXR6"/>
<dbReference type="Proteomes" id="UP000320390">
    <property type="component" value="Chromosome"/>
</dbReference>